<dbReference type="Gene3D" id="3.40.190.290">
    <property type="match status" value="1"/>
</dbReference>
<keyword evidence="4" id="KW-0804">Transcription</keyword>
<evidence type="ECO:0000256" key="1">
    <source>
        <dbReference type="ARBA" id="ARBA00009437"/>
    </source>
</evidence>
<dbReference type="InterPro" id="IPR058163">
    <property type="entry name" value="LysR-type_TF_proteobact-type"/>
</dbReference>
<dbReference type="PANTHER" id="PTHR30537:SF3">
    <property type="entry name" value="TRANSCRIPTIONAL REGULATORY PROTEIN"/>
    <property type="match status" value="1"/>
</dbReference>
<dbReference type="PANTHER" id="PTHR30537">
    <property type="entry name" value="HTH-TYPE TRANSCRIPTIONAL REGULATOR"/>
    <property type="match status" value="1"/>
</dbReference>
<organism evidence="6 7">
    <name type="scientific">Gilvimarinus algae</name>
    <dbReference type="NCBI Taxonomy" id="3058037"/>
    <lineage>
        <taxon>Bacteria</taxon>
        <taxon>Pseudomonadati</taxon>
        <taxon>Pseudomonadota</taxon>
        <taxon>Gammaproteobacteria</taxon>
        <taxon>Cellvibrionales</taxon>
        <taxon>Cellvibrionaceae</taxon>
        <taxon>Gilvimarinus</taxon>
    </lineage>
</organism>
<proteinExistence type="inferred from homology"/>
<keyword evidence="3" id="KW-0238">DNA-binding</keyword>
<dbReference type="Proteomes" id="UP001168380">
    <property type="component" value="Unassembled WGS sequence"/>
</dbReference>
<dbReference type="InterPro" id="IPR036390">
    <property type="entry name" value="WH_DNA-bd_sf"/>
</dbReference>
<dbReference type="InterPro" id="IPR036388">
    <property type="entry name" value="WH-like_DNA-bd_sf"/>
</dbReference>
<comment type="similarity">
    <text evidence="1">Belongs to the LysR transcriptional regulatory family.</text>
</comment>
<dbReference type="PROSITE" id="PS50931">
    <property type="entry name" value="HTH_LYSR"/>
    <property type="match status" value="1"/>
</dbReference>
<dbReference type="Gene3D" id="1.10.10.10">
    <property type="entry name" value="Winged helix-like DNA-binding domain superfamily/Winged helix DNA-binding domain"/>
    <property type="match status" value="1"/>
</dbReference>
<evidence type="ECO:0000256" key="4">
    <source>
        <dbReference type="ARBA" id="ARBA00023163"/>
    </source>
</evidence>
<evidence type="ECO:0000256" key="2">
    <source>
        <dbReference type="ARBA" id="ARBA00023015"/>
    </source>
</evidence>
<keyword evidence="2" id="KW-0805">Transcription regulation</keyword>
<comment type="caution">
    <text evidence="6">The sequence shown here is derived from an EMBL/GenBank/DDBJ whole genome shotgun (WGS) entry which is preliminary data.</text>
</comment>
<protein>
    <submittedName>
        <fullName evidence="6">LysR family transcriptional regulator</fullName>
    </submittedName>
</protein>
<dbReference type="EMBL" id="JAULRT010000035">
    <property type="protein sequence ID" value="MDO3381617.1"/>
    <property type="molecule type" value="Genomic_DNA"/>
</dbReference>
<evidence type="ECO:0000256" key="3">
    <source>
        <dbReference type="ARBA" id="ARBA00023125"/>
    </source>
</evidence>
<dbReference type="InterPro" id="IPR005119">
    <property type="entry name" value="LysR_subst-bd"/>
</dbReference>
<feature type="domain" description="HTH lysR-type" evidence="5">
    <location>
        <begin position="1"/>
        <end position="58"/>
    </location>
</feature>
<sequence length="289" mass="32557">MDWNFIKVFLAIFRHGSAVKAAPQLGMSESTLFRHLSTYEQEMGQIFIRHSRTNYTLTKLGESILATALDIEGLYQKVSREVSKRDDLKSAQVTLTAPTSFSYFLMPRVINALAQREPDIRVNLRVTNDSLSLNTHQADIALRVTSKPPNNYIGRKVASIGWSAFCGPNHTFKEKPPQCLEDLLKTRVIGASGELLALPAYEWIEKNCADVCATFTDDFVAMSHLAESHQGIAILPDEFSLHPLRRLFPISAFSENSLWVLKHRDARQVKRVGIVEKLLVKTLTEAFKP</sequence>
<evidence type="ECO:0000259" key="5">
    <source>
        <dbReference type="PROSITE" id="PS50931"/>
    </source>
</evidence>
<dbReference type="SUPFAM" id="SSF46785">
    <property type="entry name" value="Winged helix' DNA-binding domain"/>
    <property type="match status" value="1"/>
</dbReference>
<dbReference type="InterPro" id="IPR000847">
    <property type="entry name" value="LysR_HTH_N"/>
</dbReference>
<keyword evidence="7" id="KW-1185">Reference proteome</keyword>
<accession>A0ABT8TBY9</accession>
<dbReference type="Pfam" id="PF00126">
    <property type="entry name" value="HTH_1"/>
    <property type="match status" value="1"/>
</dbReference>
<gene>
    <name evidence="6" type="ORF">QWI16_05480</name>
</gene>
<dbReference type="Pfam" id="PF03466">
    <property type="entry name" value="LysR_substrate"/>
    <property type="match status" value="1"/>
</dbReference>
<dbReference type="SUPFAM" id="SSF53850">
    <property type="entry name" value="Periplasmic binding protein-like II"/>
    <property type="match status" value="1"/>
</dbReference>
<evidence type="ECO:0000313" key="6">
    <source>
        <dbReference type="EMBL" id="MDO3381617.1"/>
    </source>
</evidence>
<name>A0ABT8TBY9_9GAMM</name>
<evidence type="ECO:0000313" key="7">
    <source>
        <dbReference type="Proteomes" id="UP001168380"/>
    </source>
</evidence>
<dbReference type="RefSeq" id="WP_302711751.1">
    <property type="nucleotide sequence ID" value="NZ_JAULRT010000035.1"/>
</dbReference>
<reference evidence="6" key="1">
    <citation type="submission" date="2023-07" db="EMBL/GenBank/DDBJ databases">
        <title>Gilvimarinus algae sp. nov., isolated from the surface of Kelp.</title>
        <authorList>
            <person name="Sun Y.Y."/>
            <person name="Gong Y."/>
            <person name="Du Z.J."/>
        </authorList>
    </citation>
    <scope>NUCLEOTIDE SEQUENCE</scope>
    <source>
        <strain evidence="6">SDUM040014</strain>
    </source>
</reference>